<dbReference type="EMBL" id="CYRY02008554">
    <property type="protein sequence ID" value="VCW77227.1"/>
    <property type="molecule type" value="Genomic_DNA"/>
</dbReference>
<protein>
    <submittedName>
        <fullName evidence="2">Uncharacterized protein</fullName>
    </submittedName>
</protein>
<feature type="region of interest" description="Disordered" evidence="1">
    <location>
        <begin position="26"/>
        <end position="86"/>
    </location>
</feature>
<proteinExistence type="predicted"/>
<accession>A0A9X9LN08</accession>
<name>A0A9X9LN08_GULGU</name>
<evidence type="ECO:0000313" key="2">
    <source>
        <dbReference type="EMBL" id="VCW77227.1"/>
    </source>
</evidence>
<keyword evidence="3" id="KW-1185">Reference proteome</keyword>
<gene>
    <name evidence="2" type="ORF">BN2614_LOCUS7</name>
</gene>
<dbReference type="AlphaFoldDB" id="A0A9X9LN08"/>
<sequence length="117" mass="12435">MSGPAHPGPSASGPWRVFDALSREETKRGCRGMPGAVWRPVEEPYLNPHPETASSPSPTRERAGIEPGLWMRSQRPARGCAPPPEVHSWAARATRGQISQLCGQGSLPDAGGGAEED</sequence>
<evidence type="ECO:0000256" key="1">
    <source>
        <dbReference type="SAM" id="MobiDB-lite"/>
    </source>
</evidence>
<organism evidence="2 3">
    <name type="scientific">Gulo gulo</name>
    <name type="common">Wolverine</name>
    <name type="synonym">Gluton</name>
    <dbReference type="NCBI Taxonomy" id="48420"/>
    <lineage>
        <taxon>Eukaryota</taxon>
        <taxon>Metazoa</taxon>
        <taxon>Chordata</taxon>
        <taxon>Craniata</taxon>
        <taxon>Vertebrata</taxon>
        <taxon>Euteleostomi</taxon>
        <taxon>Mammalia</taxon>
        <taxon>Eutheria</taxon>
        <taxon>Laurasiatheria</taxon>
        <taxon>Carnivora</taxon>
        <taxon>Caniformia</taxon>
        <taxon>Musteloidea</taxon>
        <taxon>Mustelidae</taxon>
        <taxon>Guloninae</taxon>
        <taxon>Gulo</taxon>
    </lineage>
</organism>
<comment type="caution">
    <text evidence="2">The sequence shown here is derived from an EMBL/GenBank/DDBJ whole genome shotgun (WGS) entry which is preliminary data.</text>
</comment>
<evidence type="ECO:0000313" key="3">
    <source>
        <dbReference type="Proteomes" id="UP000269945"/>
    </source>
</evidence>
<dbReference type="Proteomes" id="UP000269945">
    <property type="component" value="Unassembled WGS sequence"/>
</dbReference>
<reference evidence="2 3" key="1">
    <citation type="submission" date="2018-10" db="EMBL/GenBank/DDBJ databases">
        <authorList>
            <person name="Ekblom R."/>
            <person name="Jareborg N."/>
        </authorList>
    </citation>
    <scope>NUCLEOTIDE SEQUENCE [LARGE SCALE GENOMIC DNA]</scope>
    <source>
        <tissue evidence="2">Muscle</tissue>
    </source>
</reference>